<comment type="caution">
    <text evidence="2">The sequence shown here is derived from an EMBL/GenBank/DDBJ whole genome shotgun (WGS) entry which is preliminary data.</text>
</comment>
<name>A0A835HV30_9MAGN</name>
<dbReference type="InterPro" id="IPR050796">
    <property type="entry name" value="SCF_F-box_component"/>
</dbReference>
<accession>A0A835HV30</accession>
<dbReference type="AlphaFoldDB" id="A0A835HV30"/>
<dbReference type="Pfam" id="PF08268">
    <property type="entry name" value="FBA_3"/>
    <property type="match status" value="1"/>
</dbReference>
<organism evidence="2 3">
    <name type="scientific">Coptis chinensis</name>
    <dbReference type="NCBI Taxonomy" id="261450"/>
    <lineage>
        <taxon>Eukaryota</taxon>
        <taxon>Viridiplantae</taxon>
        <taxon>Streptophyta</taxon>
        <taxon>Embryophyta</taxon>
        <taxon>Tracheophyta</taxon>
        <taxon>Spermatophyta</taxon>
        <taxon>Magnoliopsida</taxon>
        <taxon>Ranunculales</taxon>
        <taxon>Ranunculaceae</taxon>
        <taxon>Coptidoideae</taxon>
        <taxon>Coptis</taxon>
    </lineage>
</organism>
<dbReference type="InterPro" id="IPR017451">
    <property type="entry name" value="F-box-assoc_interact_dom"/>
</dbReference>
<evidence type="ECO:0000313" key="2">
    <source>
        <dbReference type="EMBL" id="KAF9606600.1"/>
    </source>
</evidence>
<dbReference type="InterPro" id="IPR036047">
    <property type="entry name" value="F-box-like_dom_sf"/>
</dbReference>
<dbReference type="SUPFAM" id="SSF81383">
    <property type="entry name" value="F-box domain"/>
    <property type="match status" value="1"/>
</dbReference>
<dbReference type="Proteomes" id="UP000631114">
    <property type="component" value="Unassembled WGS sequence"/>
</dbReference>
<protein>
    <recommendedName>
        <fullName evidence="1">F-box domain-containing protein</fullName>
    </recommendedName>
</protein>
<keyword evidence="3" id="KW-1185">Reference proteome</keyword>
<reference evidence="2 3" key="1">
    <citation type="submission" date="2020-10" db="EMBL/GenBank/DDBJ databases">
        <title>The Coptis chinensis genome and diversification of protoberbering-type alkaloids.</title>
        <authorList>
            <person name="Wang B."/>
            <person name="Shu S."/>
            <person name="Song C."/>
            <person name="Liu Y."/>
        </authorList>
    </citation>
    <scope>NUCLEOTIDE SEQUENCE [LARGE SCALE GENOMIC DNA]</scope>
    <source>
        <strain evidence="2">HL-2020</strain>
        <tissue evidence="2">Leaf</tissue>
    </source>
</reference>
<gene>
    <name evidence="2" type="ORF">IFM89_026921</name>
</gene>
<dbReference type="PANTHER" id="PTHR31672:SF13">
    <property type="entry name" value="F-BOX PROTEIN CPR30-LIKE"/>
    <property type="match status" value="1"/>
</dbReference>
<dbReference type="InterPro" id="IPR013187">
    <property type="entry name" value="F-box-assoc_dom_typ3"/>
</dbReference>
<dbReference type="NCBIfam" id="TIGR01640">
    <property type="entry name" value="F_box_assoc_1"/>
    <property type="match status" value="1"/>
</dbReference>
<dbReference type="SMART" id="SM00256">
    <property type="entry name" value="FBOX"/>
    <property type="match status" value="1"/>
</dbReference>
<evidence type="ECO:0000259" key="1">
    <source>
        <dbReference type="PROSITE" id="PS50181"/>
    </source>
</evidence>
<sequence length="371" mass="43264">MATYFPEEVISQILLRVHARDLIRIKTVCKLWHSLISNLNFVNAHLARSHPEIILTTCRYHSSEGREDIYDYISIDMQENDLPSKIFQFPASLHNKVYLIHSCNGLTLLQDRDDFPRLYIYNPVTRECNTLSPTQYKCHQWALAYDDSIRKYKVFGIASEKKVCLVLTQGENLWKEVRTIEDPFPVLRSNPVLVEKELCWFSRYMDSLNENIQRLYYVNSIDVATEEFRNIKIPPSITKLCHQLSAVNGYLCLTSVSNDQLDIYVLLDKVNSQWAICYSTNLQSLPNKPAFLESFLNDYTCIVAKRYSCRSSYEDSLNLFIINQNQLFLYELKSGKLRHIASVGWITELCIDYVPHFKKSCQMEMKGQKGM</sequence>
<dbReference type="PROSITE" id="PS50181">
    <property type="entry name" value="FBOX"/>
    <property type="match status" value="1"/>
</dbReference>
<dbReference type="PANTHER" id="PTHR31672">
    <property type="entry name" value="BNACNNG10540D PROTEIN"/>
    <property type="match status" value="1"/>
</dbReference>
<dbReference type="InterPro" id="IPR001810">
    <property type="entry name" value="F-box_dom"/>
</dbReference>
<dbReference type="OrthoDB" id="1631251at2759"/>
<evidence type="ECO:0000313" key="3">
    <source>
        <dbReference type="Proteomes" id="UP000631114"/>
    </source>
</evidence>
<dbReference type="Pfam" id="PF00646">
    <property type="entry name" value="F-box"/>
    <property type="match status" value="1"/>
</dbReference>
<dbReference type="Gene3D" id="1.20.1280.50">
    <property type="match status" value="1"/>
</dbReference>
<proteinExistence type="predicted"/>
<feature type="domain" description="F-box" evidence="1">
    <location>
        <begin position="1"/>
        <end position="46"/>
    </location>
</feature>
<dbReference type="EMBL" id="JADFTS010000005">
    <property type="protein sequence ID" value="KAF9606600.1"/>
    <property type="molecule type" value="Genomic_DNA"/>
</dbReference>